<dbReference type="AlphaFoldDB" id="A0A382DD09"/>
<proteinExistence type="predicted"/>
<dbReference type="CDD" id="cd05014">
    <property type="entry name" value="SIS_Kpsf"/>
    <property type="match status" value="1"/>
</dbReference>
<dbReference type="InterPro" id="IPR001347">
    <property type="entry name" value="SIS_dom"/>
</dbReference>
<organism evidence="2">
    <name type="scientific">marine metagenome</name>
    <dbReference type="NCBI Taxonomy" id="408172"/>
    <lineage>
        <taxon>unclassified sequences</taxon>
        <taxon>metagenomes</taxon>
        <taxon>ecological metagenomes</taxon>
    </lineage>
</organism>
<dbReference type="PANTHER" id="PTHR42745:SF1">
    <property type="entry name" value="ARABINOSE 5-PHOSPHATE ISOMERASE KDSD"/>
    <property type="match status" value="1"/>
</dbReference>
<dbReference type="InterPro" id="IPR035474">
    <property type="entry name" value="SIS_Kpsf"/>
</dbReference>
<feature type="domain" description="SIS" evidence="1">
    <location>
        <begin position="51"/>
        <end position="170"/>
    </location>
</feature>
<protein>
    <recommendedName>
        <fullName evidence="1">SIS domain-containing protein</fullName>
    </recommendedName>
</protein>
<sequence length="170" mass="17972">MNTAKLTRKHKTRMSEIPPTDDLGLAKHVLQLEHNGIIALADSLGASFINVLDMLESIEGRVVVTGMGKSGHVGRKLSSTLSSTGIPSFFVHPGEASHGDLGMIDKSDAVIAISNSGDTPEMSDLIAYTRRFGVPLIAITSNNKGIIVEQADLTLLLPQAEEACPMGLAP</sequence>
<dbReference type="InterPro" id="IPR046348">
    <property type="entry name" value="SIS_dom_sf"/>
</dbReference>
<dbReference type="Gene3D" id="3.40.50.10490">
    <property type="entry name" value="Glucose-6-phosphate isomerase like protein, domain 1"/>
    <property type="match status" value="1"/>
</dbReference>
<dbReference type="EMBL" id="UINC01038818">
    <property type="protein sequence ID" value="SVB36376.1"/>
    <property type="molecule type" value="Genomic_DNA"/>
</dbReference>
<evidence type="ECO:0000259" key="1">
    <source>
        <dbReference type="PROSITE" id="PS51464"/>
    </source>
</evidence>
<dbReference type="GO" id="GO:0097367">
    <property type="term" value="F:carbohydrate derivative binding"/>
    <property type="evidence" value="ECO:0007669"/>
    <property type="project" value="InterPro"/>
</dbReference>
<gene>
    <name evidence="2" type="ORF">METZ01_LOCUS189230</name>
</gene>
<dbReference type="InterPro" id="IPR050986">
    <property type="entry name" value="GutQ/KpsF_isomerases"/>
</dbReference>
<dbReference type="SUPFAM" id="SSF53697">
    <property type="entry name" value="SIS domain"/>
    <property type="match status" value="1"/>
</dbReference>
<evidence type="ECO:0000313" key="2">
    <source>
        <dbReference type="EMBL" id="SVB36376.1"/>
    </source>
</evidence>
<feature type="non-terminal residue" evidence="2">
    <location>
        <position position="170"/>
    </location>
</feature>
<dbReference type="PANTHER" id="PTHR42745">
    <property type="match status" value="1"/>
</dbReference>
<dbReference type="Pfam" id="PF01380">
    <property type="entry name" value="SIS"/>
    <property type="match status" value="1"/>
</dbReference>
<reference evidence="2" key="1">
    <citation type="submission" date="2018-05" db="EMBL/GenBank/DDBJ databases">
        <authorList>
            <person name="Lanie J.A."/>
            <person name="Ng W.-L."/>
            <person name="Kazmierczak K.M."/>
            <person name="Andrzejewski T.M."/>
            <person name="Davidsen T.M."/>
            <person name="Wayne K.J."/>
            <person name="Tettelin H."/>
            <person name="Glass J.I."/>
            <person name="Rusch D."/>
            <person name="Podicherti R."/>
            <person name="Tsui H.-C.T."/>
            <person name="Winkler M.E."/>
        </authorList>
    </citation>
    <scope>NUCLEOTIDE SEQUENCE</scope>
</reference>
<accession>A0A382DD09</accession>
<dbReference type="GO" id="GO:1901135">
    <property type="term" value="P:carbohydrate derivative metabolic process"/>
    <property type="evidence" value="ECO:0007669"/>
    <property type="project" value="InterPro"/>
</dbReference>
<dbReference type="PROSITE" id="PS51464">
    <property type="entry name" value="SIS"/>
    <property type="match status" value="1"/>
</dbReference>
<name>A0A382DD09_9ZZZZ</name>